<evidence type="ECO:0000313" key="7">
    <source>
        <dbReference type="EMBL" id="QDU19063.1"/>
    </source>
</evidence>
<dbReference type="InterPro" id="IPR017871">
    <property type="entry name" value="ABC_transporter-like_CS"/>
</dbReference>
<proteinExistence type="inferred from homology"/>
<dbReference type="Pfam" id="PF00005">
    <property type="entry name" value="ABC_tran"/>
    <property type="match status" value="1"/>
</dbReference>
<dbReference type="RefSeq" id="WP_145234774.1">
    <property type="nucleotide sequence ID" value="NZ_CP036273.1"/>
</dbReference>
<dbReference type="PROSITE" id="PS00211">
    <property type="entry name" value="ABC_TRANSPORTER_1"/>
    <property type="match status" value="1"/>
</dbReference>
<organism evidence="7 8">
    <name type="scientific">Urbifossiella limnaea</name>
    <dbReference type="NCBI Taxonomy" id="2528023"/>
    <lineage>
        <taxon>Bacteria</taxon>
        <taxon>Pseudomonadati</taxon>
        <taxon>Planctomycetota</taxon>
        <taxon>Planctomycetia</taxon>
        <taxon>Gemmatales</taxon>
        <taxon>Gemmataceae</taxon>
        <taxon>Urbifossiella</taxon>
    </lineage>
</organism>
<evidence type="ECO:0000259" key="6">
    <source>
        <dbReference type="PROSITE" id="PS50893"/>
    </source>
</evidence>
<protein>
    <submittedName>
        <fullName evidence="7">Putative ABC transporter ATP-binding protein YxlF</fullName>
        <ecNumber evidence="7">3.6.3.-</ecNumber>
    </submittedName>
</protein>
<dbReference type="Gene3D" id="3.40.50.300">
    <property type="entry name" value="P-loop containing nucleotide triphosphate hydrolases"/>
    <property type="match status" value="1"/>
</dbReference>
<dbReference type="EMBL" id="CP036273">
    <property type="protein sequence ID" value="QDU19063.1"/>
    <property type="molecule type" value="Genomic_DNA"/>
</dbReference>
<dbReference type="GO" id="GO:0005524">
    <property type="term" value="F:ATP binding"/>
    <property type="evidence" value="ECO:0007669"/>
    <property type="project" value="UniProtKB-KW"/>
</dbReference>
<keyword evidence="4 7" id="KW-0067">ATP-binding</keyword>
<dbReference type="EC" id="3.6.3.-" evidence="7"/>
<keyword evidence="7" id="KW-0378">Hydrolase</keyword>
<dbReference type="AlphaFoldDB" id="A0A517XNH2"/>
<dbReference type="Proteomes" id="UP000319576">
    <property type="component" value="Chromosome"/>
</dbReference>
<keyword evidence="2" id="KW-0813">Transport</keyword>
<dbReference type="SUPFAM" id="SSF52540">
    <property type="entry name" value="P-loop containing nucleoside triphosphate hydrolases"/>
    <property type="match status" value="1"/>
</dbReference>
<keyword evidence="8" id="KW-1185">Reference proteome</keyword>
<evidence type="ECO:0000313" key="8">
    <source>
        <dbReference type="Proteomes" id="UP000319576"/>
    </source>
</evidence>
<sequence length="322" mass="35374">MAVIETRELRKTYGKIEALKGVSLRVEPGQVYGLLGQNGAGKTTLIKILLGIVQKTAGDATLLDHAAGDAATRRRVGYLPEDHAFPVYHSGYSLMDFYGQLYGVSADDRRKKIPEMLEQVGIAGRMHSKIRTYSKGMKQRLGIAQAMFHDPQVIFLDEPTDGVDPVGRREIRDLMQRLKEDGKTIFLNSHLLGEVELICDRVAILQRGELVREGTVADLTKQVGLFVIGVADGQQFPADDVIRLGYKVTPAAGRYEVELPEGKGIDPVLALLSEKGLRLRHLVEKKQSLEDLFVSIVDAAEPGTDGRPGKGVRPVGGPRRRS</sequence>
<feature type="compositionally biased region" description="Low complexity" evidence="5">
    <location>
        <begin position="311"/>
        <end position="322"/>
    </location>
</feature>
<dbReference type="InterPro" id="IPR003593">
    <property type="entry name" value="AAA+_ATPase"/>
</dbReference>
<dbReference type="InterPro" id="IPR027417">
    <property type="entry name" value="P-loop_NTPase"/>
</dbReference>
<keyword evidence="3" id="KW-0547">Nucleotide-binding</keyword>
<evidence type="ECO:0000256" key="4">
    <source>
        <dbReference type="ARBA" id="ARBA00022840"/>
    </source>
</evidence>
<dbReference type="PANTHER" id="PTHR43335:SF2">
    <property type="entry name" value="ABC TRANSPORTER, ATP-BINDING PROTEIN"/>
    <property type="match status" value="1"/>
</dbReference>
<feature type="domain" description="ABC transporter" evidence="6">
    <location>
        <begin position="4"/>
        <end position="232"/>
    </location>
</feature>
<evidence type="ECO:0000256" key="1">
    <source>
        <dbReference type="ARBA" id="ARBA00005417"/>
    </source>
</evidence>
<evidence type="ECO:0000256" key="2">
    <source>
        <dbReference type="ARBA" id="ARBA00022448"/>
    </source>
</evidence>
<dbReference type="KEGG" id="uli:ETAA1_09660"/>
<feature type="region of interest" description="Disordered" evidence="5">
    <location>
        <begin position="303"/>
        <end position="322"/>
    </location>
</feature>
<dbReference type="SMART" id="SM00382">
    <property type="entry name" value="AAA"/>
    <property type="match status" value="1"/>
</dbReference>
<reference evidence="7 8" key="1">
    <citation type="submission" date="2019-02" db="EMBL/GenBank/DDBJ databases">
        <title>Deep-cultivation of Planctomycetes and their phenomic and genomic characterization uncovers novel biology.</title>
        <authorList>
            <person name="Wiegand S."/>
            <person name="Jogler M."/>
            <person name="Boedeker C."/>
            <person name="Pinto D."/>
            <person name="Vollmers J."/>
            <person name="Rivas-Marin E."/>
            <person name="Kohn T."/>
            <person name="Peeters S.H."/>
            <person name="Heuer A."/>
            <person name="Rast P."/>
            <person name="Oberbeckmann S."/>
            <person name="Bunk B."/>
            <person name="Jeske O."/>
            <person name="Meyerdierks A."/>
            <person name="Storesund J.E."/>
            <person name="Kallscheuer N."/>
            <person name="Luecker S."/>
            <person name="Lage O.M."/>
            <person name="Pohl T."/>
            <person name="Merkel B.J."/>
            <person name="Hornburger P."/>
            <person name="Mueller R.-W."/>
            <person name="Bruemmer F."/>
            <person name="Labrenz M."/>
            <person name="Spormann A.M."/>
            <person name="Op den Camp H."/>
            <person name="Overmann J."/>
            <person name="Amann R."/>
            <person name="Jetten M.S.M."/>
            <person name="Mascher T."/>
            <person name="Medema M.H."/>
            <person name="Devos D.P."/>
            <person name="Kaster A.-K."/>
            <person name="Ovreas L."/>
            <person name="Rohde M."/>
            <person name="Galperin M.Y."/>
            <person name="Jogler C."/>
        </authorList>
    </citation>
    <scope>NUCLEOTIDE SEQUENCE [LARGE SCALE GENOMIC DNA]</scope>
    <source>
        <strain evidence="7 8">ETA_A1</strain>
    </source>
</reference>
<gene>
    <name evidence="7" type="primary">yxlF_2</name>
    <name evidence="7" type="ORF">ETAA1_09660</name>
</gene>
<evidence type="ECO:0000256" key="3">
    <source>
        <dbReference type="ARBA" id="ARBA00022741"/>
    </source>
</evidence>
<dbReference type="GO" id="GO:0016887">
    <property type="term" value="F:ATP hydrolysis activity"/>
    <property type="evidence" value="ECO:0007669"/>
    <property type="project" value="InterPro"/>
</dbReference>
<dbReference type="PROSITE" id="PS50893">
    <property type="entry name" value="ABC_TRANSPORTER_2"/>
    <property type="match status" value="1"/>
</dbReference>
<dbReference type="CDD" id="cd03230">
    <property type="entry name" value="ABC_DR_subfamily_A"/>
    <property type="match status" value="1"/>
</dbReference>
<comment type="similarity">
    <text evidence="1">Belongs to the ABC transporter superfamily.</text>
</comment>
<dbReference type="OrthoDB" id="9804819at2"/>
<name>A0A517XNH2_9BACT</name>
<accession>A0A517XNH2</accession>
<dbReference type="PANTHER" id="PTHR43335">
    <property type="entry name" value="ABC TRANSPORTER, ATP-BINDING PROTEIN"/>
    <property type="match status" value="1"/>
</dbReference>
<evidence type="ECO:0000256" key="5">
    <source>
        <dbReference type="SAM" id="MobiDB-lite"/>
    </source>
</evidence>
<dbReference type="InterPro" id="IPR003439">
    <property type="entry name" value="ABC_transporter-like_ATP-bd"/>
</dbReference>